<dbReference type="AlphaFoldDB" id="A0AAV0MWH2"/>
<accession>A0AAV0MWH2</accession>
<keyword evidence="2" id="KW-1185">Reference proteome</keyword>
<dbReference type="EMBL" id="CAMGYJ010000007">
    <property type="protein sequence ID" value="CAI0450653.1"/>
    <property type="molecule type" value="Genomic_DNA"/>
</dbReference>
<comment type="caution">
    <text evidence="1">The sequence shown here is derived from an EMBL/GenBank/DDBJ whole genome shotgun (WGS) entry which is preliminary data.</text>
</comment>
<evidence type="ECO:0000313" key="1">
    <source>
        <dbReference type="EMBL" id="CAI0450653.1"/>
    </source>
</evidence>
<proteinExistence type="predicted"/>
<name>A0AAV0MWH2_9ROSI</name>
<reference evidence="1" key="1">
    <citation type="submission" date="2022-08" db="EMBL/GenBank/DDBJ databases">
        <authorList>
            <person name="Gutierrez-Valencia J."/>
        </authorList>
    </citation>
    <scope>NUCLEOTIDE SEQUENCE</scope>
</reference>
<organism evidence="1 2">
    <name type="scientific">Linum tenue</name>
    <dbReference type="NCBI Taxonomy" id="586396"/>
    <lineage>
        <taxon>Eukaryota</taxon>
        <taxon>Viridiplantae</taxon>
        <taxon>Streptophyta</taxon>
        <taxon>Embryophyta</taxon>
        <taxon>Tracheophyta</taxon>
        <taxon>Spermatophyta</taxon>
        <taxon>Magnoliopsida</taxon>
        <taxon>eudicotyledons</taxon>
        <taxon>Gunneridae</taxon>
        <taxon>Pentapetalae</taxon>
        <taxon>rosids</taxon>
        <taxon>fabids</taxon>
        <taxon>Malpighiales</taxon>
        <taxon>Linaceae</taxon>
        <taxon>Linum</taxon>
    </lineage>
</organism>
<evidence type="ECO:0000313" key="2">
    <source>
        <dbReference type="Proteomes" id="UP001154282"/>
    </source>
</evidence>
<protein>
    <submittedName>
        <fullName evidence="1">Uncharacterized protein</fullName>
    </submittedName>
</protein>
<sequence>MNMEWRTYQQWLKKFTMSKPQSLRSVGLKPRKRTTASLTNYVQSVTAWAELPCLCTW</sequence>
<dbReference type="Proteomes" id="UP001154282">
    <property type="component" value="Unassembled WGS sequence"/>
</dbReference>
<gene>
    <name evidence="1" type="ORF">LITE_LOCUS30593</name>
</gene>